<dbReference type="EMBL" id="CP109546">
    <property type="protein sequence ID" value="WTZ13928.1"/>
    <property type="molecule type" value="Genomic_DNA"/>
</dbReference>
<organism evidence="1">
    <name type="scientific">Streptomyces sp. NBC_01393</name>
    <dbReference type="NCBI Taxonomy" id="2903851"/>
    <lineage>
        <taxon>Bacteria</taxon>
        <taxon>Bacillati</taxon>
        <taxon>Actinomycetota</taxon>
        <taxon>Actinomycetes</taxon>
        <taxon>Kitasatosporales</taxon>
        <taxon>Streptomycetaceae</taxon>
        <taxon>Streptomyces</taxon>
    </lineage>
</organism>
<proteinExistence type="predicted"/>
<gene>
    <name evidence="1" type="ORF">OG699_41785</name>
</gene>
<accession>A0AAU3I8T5</accession>
<sequence>MTDTAMRDARAAEGSLPVYKRKEVPDHLQHLRTVTELKAQRLKPAEGQHSL</sequence>
<protein>
    <submittedName>
        <fullName evidence="1">Uncharacterized protein</fullName>
    </submittedName>
</protein>
<name>A0AAU3I8T5_9ACTN</name>
<evidence type="ECO:0000313" key="1">
    <source>
        <dbReference type="EMBL" id="WTZ13928.1"/>
    </source>
</evidence>
<dbReference type="AlphaFoldDB" id="A0AAU3I8T5"/>
<reference evidence="1" key="1">
    <citation type="submission" date="2022-10" db="EMBL/GenBank/DDBJ databases">
        <title>The complete genomes of actinobacterial strains from the NBC collection.</title>
        <authorList>
            <person name="Joergensen T.S."/>
            <person name="Alvarez Arevalo M."/>
            <person name="Sterndorff E.B."/>
            <person name="Faurdal D."/>
            <person name="Vuksanovic O."/>
            <person name="Mourched A.-S."/>
            <person name="Charusanti P."/>
            <person name="Shaw S."/>
            <person name="Blin K."/>
            <person name="Weber T."/>
        </authorList>
    </citation>
    <scope>NUCLEOTIDE SEQUENCE</scope>
    <source>
        <strain evidence="1">NBC_01393</strain>
    </source>
</reference>